<feature type="domain" description="HTH lacI-type" evidence="5">
    <location>
        <begin position="21"/>
        <end position="75"/>
    </location>
</feature>
<dbReference type="PROSITE" id="PS50932">
    <property type="entry name" value="HTH_LACI_2"/>
    <property type="match status" value="1"/>
</dbReference>
<dbReference type="CDD" id="cd06267">
    <property type="entry name" value="PBP1_LacI_sugar_binding-like"/>
    <property type="match status" value="1"/>
</dbReference>
<evidence type="ECO:0000256" key="1">
    <source>
        <dbReference type="ARBA" id="ARBA00023015"/>
    </source>
</evidence>
<dbReference type="PANTHER" id="PTHR30146">
    <property type="entry name" value="LACI-RELATED TRANSCRIPTIONAL REPRESSOR"/>
    <property type="match status" value="1"/>
</dbReference>
<dbReference type="InterPro" id="IPR046335">
    <property type="entry name" value="LacI/GalR-like_sensor"/>
</dbReference>
<dbReference type="Pfam" id="PF00356">
    <property type="entry name" value="LacI"/>
    <property type="match status" value="1"/>
</dbReference>
<dbReference type="InterPro" id="IPR000843">
    <property type="entry name" value="HTH_LacI"/>
</dbReference>
<keyword evidence="8" id="KW-1185">Reference proteome</keyword>
<evidence type="ECO:0000256" key="2">
    <source>
        <dbReference type="ARBA" id="ARBA00023125"/>
    </source>
</evidence>
<evidence type="ECO:0000313" key="8">
    <source>
        <dbReference type="Proteomes" id="UP000649259"/>
    </source>
</evidence>
<evidence type="ECO:0000259" key="5">
    <source>
        <dbReference type="PROSITE" id="PS50932"/>
    </source>
</evidence>
<dbReference type="Gene3D" id="3.40.50.2300">
    <property type="match status" value="2"/>
</dbReference>
<sequence length="371" mass="39855">MHAQLAPTEMVLTQRSHARRPTLEDVARQSGVSKSTVSRVINGEDRVRAEVVSRVRHAISELGYVPNQAARQLVTHRTGAVAVVAAQPENRLFLDPFFDLLLRGVRRELALHAAQAVLLFVEEDDDYPRVADYLGGGHVDGAILFSLRPGDRLAEIVDRLGVPAVFGGRPLPGDRAGEHPGQARVDGDNRGGARLAVRHLVSLGRRRIATVAGPYDQENSAADRLAGYRDVLPDDASPHLVERADYTRQGGADAMAALLDRSPGLDAVFVASDLMASGALQTLRERGRRVPEDVAVVGFDDLTSIAETTDPPLTTVHQDAEEMGRLMVRLLLDPATGRTGPADGSPRRSPDGPPGAPSVIVPTRLVRRASA</sequence>
<keyword evidence="1" id="KW-0805">Transcription regulation</keyword>
<comment type="caution">
    <text evidence="7">The sequence shown here is derived from an EMBL/GenBank/DDBJ whole genome shotgun (WGS) entry which is preliminary data.</text>
</comment>
<evidence type="ECO:0000256" key="3">
    <source>
        <dbReference type="ARBA" id="ARBA00023163"/>
    </source>
</evidence>
<name>A0ABQ3S001_9ACTN</name>
<protein>
    <submittedName>
        <fullName evidence="7">LacI family transcriptional regulator</fullName>
    </submittedName>
</protein>
<evidence type="ECO:0000259" key="6">
    <source>
        <dbReference type="PROSITE" id="PS50943"/>
    </source>
</evidence>
<dbReference type="PROSITE" id="PS50943">
    <property type="entry name" value="HTH_CROC1"/>
    <property type="match status" value="1"/>
</dbReference>
<dbReference type="InterPro" id="IPR010982">
    <property type="entry name" value="Lambda_DNA-bd_dom_sf"/>
</dbReference>
<dbReference type="Proteomes" id="UP000649259">
    <property type="component" value="Unassembled WGS sequence"/>
</dbReference>
<organism evidence="7 8">
    <name type="scientific">Streptomyces asoensis</name>
    <dbReference type="NCBI Taxonomy" id="249586"/>
    <lineage>
        <taxon>Bacteria</taxon>
        <taxon>Bacillati</taxon>
        <taxon>Actinomycetota</taxon>
        <taxon>Actinomycetes</taxon>
        <taxon>Kitasatosporales</taxon>
        <taxon>Streptomycetaceae</taxon>
        <taxon>Streptomyces</taxon>
    </lineage>
</organism>
<dbReference type="InterPro" id="IPR001387">
    <property type="entry name" value="Cro/C1-type_HTH"/>
</dbReference>
<dbReference type="SUPFAM" id="SSF53822">
    <property type="entry name" value="Periplasmic binding protein-like I"/>
    <property type="match status" value="1"/>
</dbReference>
<dbReference type="PANTHER" id="PTHR30146:SF109">
    <property type="entry name" value="HTH-TYPE TRANSCRIPTIONAL REGULATOR GALS"/>
    <property type="match status" value="1"/>
</dbReference>
<dbReference type="EMBL" id="BNEB01000003">
    <property type="protein sequence ID" value="GHI61307.1"/>
    <property type="molecule type" value="Genomic_DNA"/>
</dbReference>
<dbReference type="SUPFAM" id="SSF47413">
    <property type="entry name" value="lambda repressor-like DNA-binding domains"/>
    <property type="match status" value="1"/>
</dbReference>
<feature type="region of interest" description="Disordered" evidence="4">
    <location>
        <begin position="335"/>
        <end position="371"/>
    </location>
</feature>
<feature type="domain" description="HTH cro/C1-type" evidence="6">
    <location>
        <begin position="22"/>
        <end position="65"/>
    </location>
</feature>
<dbReference type="Pfam" id="PF13377">
    <property type="entry name" value="Peripla_BP_3"/>
    <property type="match status" value="1"/>
</dbReference>
<dbReference type="Gene3D" id="1.10.260.40">
    <property type="entry name" value="lambda repressor-like DNA-binding domains"/>
    <property type="match status" value="1"/>
</dbReference>
<evidence type="ECO:0000256" key="4">
    <source>
        <dbReference type="SAM" id="MobiDB-lite"/>
    </source>
</evidence>
<dbReference type="PROSITE" id="PS00356">
    <property type="entry name" value="HTH_LACI_1"/>
    <property type="match status" value="1"/>
</dbReference>
<keyword evidence="2" id="KW-0238">DNA-binding</keyword>
<dbReference type="InterPro" id="IPR028082">
    <property type="entry name" value="Peripla_BP_I"/>
</dbReference>
<reference evidence="8" key="1">
    <citation type="submission" date="2023-07" db="EMBL/GenBank/DDBJ databases">
        <title>Whole genome shotgun sequence of Streptomyces cacaoi subsp. asoensis NBRC 13813.</title>
        <authorList>
            <person name="Komaki H."/>
            <person name="Tamura T."/>
        </authorList>
    </citation>
    <scope>NUCLEOTIDE SEQUENCE [LARGE SCALE GENOMIC DNA]</scope>
    <source>
        <strain evidence="8">NBRC 13813</strain>
    </source>
</reference>
<evidence type="ECO:0000313" key="7">
    <source>
        <dbReference type="EMBL" id="GHI61307.1"/>
    </source>
</evidence>
<accession>A0ABQ3S001</accession>
<dbReference type="PRINTS" id="PR00036">
    <property type="entry name" value="HTHLACI"/>
</dbReference>
<gene>
    <name evidence="7" type="ORF">Saso_29570</name>
</gene>
<dbReference type="CDD" id="cd01392">
    <property type="entry name" value="HTH_LacI"/>
    <property type="match status" value="1"/>
</dbReference>
<proteinExistence type="predicted"/>
<dbReference type="SMART" id="SM00354">
    <property type="entry name" value="HTH_LACI"/>
    <property type="match status" value="1"/>
</dbReference>
<keyword evidence="3" id="KW-0804">Transcription</keyword>